<name>A0A543NJH0_9ACTN</name>
<dbReference type="InterPro" id="IPR014145">
    <property type="entry name" value="LigD_pol_dom"/>
</dbReference>
<dbReference type="PANTHER" id="PTHR42705">
    <property type="entry name" value="BIFUNCTIONAL NON-HOMOLOGOUS END JOINING PROTEIN LIGD"/>
    <property type="match status" value="1"/>
</dbReference>
<accession>A0A543NJH0</accession>
<comment type="caution">
    <text evidence="2">The sequence shown here is derived from an EMBL/GenBank/DDBJ whole genome shotgun (WGS) entry which is preliminary data.</text>
</comment>
<dbReference type="Proteomes" id="UP000317422">
    <property type="component" value="Unassembled WGS sequence"/>
</dbReference>
<dbReference type="Gene3D" id="3.90.920.10">
    <property type="entry name" value="DNA primase, PRIM domain"/>
    <property type="match status" value="1"/>
</dbReference>
<dbReference type="InterPro" id="IPR052171">
    <property type="entry name" value="NHEJ_LigD"/>
</dbReference>
<proteinExistence type="predicted"/>
<dbReference type="CDD" id="cd04861">
    <property type="entry name" value="LigD_Pol_like"/>
    <property type="match status" value="1"/>
</dbReference>
<sequence>MTKRDLVAHYREAAPWMLPHVRNRPVALHRFPDGIDPSGPGTAGFFQKRVPDTAPPWVQRLRVVRVRGGTLTMVSCTNAATLAWLADQGVITVHPWLSRAGHLGEPDRLVVDLDPPNDGFARARWAARCVRETLQEAGLVPYVMTTGSRGLHVVVPLRPERDHAAVRELALGVAEVTARRHPDRLTTQFRKDRRGGRLFLDTLRNAYGQHAVAPYAVRPLPGAPVAAPLSWEELEDVDSPRRWSVSNFGERVRVLRHRGNPWRDMARHACSPGKAARRLERMDG</sequence>
<reference evidence="2 3" key="1">
    <citation type="submission" date="2019-06" db="EMBL/GenBank/DDBJ databases">
        <title>Sequencing the genomes of 1000 actinobacteria strains.</title>
        <authorList>
            <person name="Klenk H.-P."/>
        </authorList>
    </citation>
    <scope>NUCLEOTIDE SEQUENCE [LARGE SCALE GENOMIC DNA]</scope>
    <source>
        <strain evidence="2 3">DSM 45015</strain>
    </source>
</reference>
<organism evidence="2 3">
    <name type="scientific">Haloactinospora alba</name>
    <dbReference type="NCBI Taxonomy" id="405555"/>
    <lineage>
        <taxon>Bacteria</taxon>
        <taxon>Bacillati</taxon>
        <taxon>Actinomycetota</taxon>
        <taxon>Actinomycetes</taxon>
        <taxon>Streptosporangiales</taxon>
        <taxon>Nocardiopsidaceae</taxon>
        <taxon>Haloactinospora</taxon>
    </lineage>
</organism>
<evidence type="ECO:0000313" key="3">
    <source>
        <dbReference type="Proteomes" id="UP000317422"/>
    </source>
</evidence>
<evidence type="ECO:0000313" key="2">
    <source>
        <dbReference type="EMBL" id="TQN31962.1"/>
    </source>
</evidence>
<dbReference type="Pfam" id="PF21686">
    <property type="entry name" value="LigD_Prim-Pol"/>
    <property type="match status" value="1"/>
</dbReference>
<protein>
    <submittedName>
        <fullName evidence="2">Bifunctional non-homologous end joining protein LigD</fullName>
    </submittedName>
</protein>
<keyword evidence="3" id="KW-1185">Reference proteome</keyword>
<gene>
    <name evidence="2" type="ORF">FHX37_1887</name>
</gene>
<feature type="domain" description="DNA ligase D polymerase" evidence="1">
    <location>
        <begin position="2"/>
        <end position="254"/>
    </location>
</feature>
<dbReference type="PANTHER" id="PTHR42705:SF2">
    <property type="entry name" value="BIFUNCTIONAL NON-HOMOLOGOUS END JOINING PROTEIN LIGD"/>
    <property type="match status" value="1"/>
</dbReference>
<dbReference type="AlphaFoldDB" id="A0A543NJH0"/>
<dbReference type="EMBL" id="VFQC01000001">
    <property type="protein sequence ID" value="TQN31962.1"/>
    <property type="molecule type" value="Genomic_DNA"/>
</dbReference>
<evidence type="ECO:0000259" key="1">
    <source>
        <dbReference type="Pfam" id="PF21686"/>
    </source>
</evidence>
<dbReference type="NCBIfam" id="TIGR02778">
    <property type="entry name" value="ligD_pol"/>
    <property type="match status" value="1"/>
</dbReference>